<gene>
    <name evidence="2" type="ORF">OIU85_013821</name>
</gene>
<name>A0A9Q0NMF3_SALVM</name>
<keyword evidence="3" id="KW-1185">Reference proteome</keyword>
<evidence type="ECO:0000313" key="3">
    <source>
        <dbReference type="Proteomes" id="UP001151529"/>
    </source>
</evidence>
<reference evidence="2" key="1">
    <citation type="submission" date="2022-11" db="EMBL/GenBank/DDBJ databases">
        <authorList>
            <person name="Hyden B.L."/>
            <person name="Feng K."/>
            <person name="Yates T."/>
            <person name="Jawdy S."/>
            <person name="Smart L.B."/>
            <person name="Muchero W."/>
        </authorList>
    </citation>
    <scope>NUCLEOTIDE SEQUENCE</scope>
    <source>
        <tissue evidence="2">Shoot tip</tissue>
    </source>
</reference>
<accession>A0A9Q0NMF3</accession>
<dbReference type="AlphaFoldDB" id="A0A9Q0NMF3"/>
<evidence type="ECO:0000313" key="2">
    <source>
        <dbReference type="EMBL" id="KAJ6672522.1"/>
    </source>
</evidence>
<dbReference type="Proteomes" id="UP001151529">
    <property type="component" value="Chromosome 12"/>
</dbReference>
<sequence>MSHTLNHPSATVGKRPTGKHPNVPQDQNAGKKAPISWAEKVKVNNAATRFTLEPLPRPPTGHQLVIPEEVQLLRSTVRGPRARTMVVWREAPDSATMDPKVPI</sequence>
<feature type="region of interest" description="Disordered" evidence="1">
    <location>
        <begin position="1"/>
        <end position="35"/>
    </location>
</feature>
<evidence type="ECO:0000256" key="1">
    <source>
        <dbReference type="SAM" id="MobiDB-lite"/>
    </source>
</evidence>
<proteinExistence type="predicted"/>
<dbReference type="EMBL" id="JAPFFL010000018">
    <property type="protein sequence ID" value="KAJ6672522.1"/>
    <property type="molecule type" value="Genomic_DNA"/>
</dbReference>
<comment type="caution">
    <text evidence="2">The sequence shown here is derived from an EMBL/GenBank/DDBJ whole genome shotgun (WGS) entry which is preliminary data.</text>
</comment>
<dbReference type="OrthoDB" id="1751344at2759"/>
<protein>
    <submittedName>
        <fullName evidence="2">Uncharacterized protein</fullName>
    </submittedName>
</protein>
<reference evidence="2" key="2">
    <citation type="journal article" date="2023" name="Int. J. Mol. Sci.">
        <title>De Novo Assembly and Annotation of 11 Diverse Shrub Willow (Salix) Genomes Reveals Novel Gene Organization in Sex-Linked Regions.</title>
        <authorList>
            <person name="Hyden B."/>
            <person name="Feng K."/>
            <person name="Yates T.B."/>
            <person name="Jawdy S."/>
            <person name="Cereghino C."/>
            <person name="Smart L.B."/>
            <person name="Muchero W."/>
        </authorList>
    </citation>
    <scope>NUCLEOTIDE SEQUENCE [LARGE SCALE GENOMIC DNA]</scope>
    <source>
        <tissue evidence="2">Shoot tip</tissue>
    </source>
</reference>
<organism evidence="2 3">
    <name type="scientific">Salix viminalis</name>
    <name type="common">Common osier</name>
    <name type="synonym">Basket willow</name>
    <dbReference type="NCBI Taxonomy" id="40686"/>
    <lineage>
        <taxon>Eukaryota</taxon>
        <taxon>Viridiplantae</taxon>
        <taxon>Streptophyta</taxon>
        <taxon>Embryophyta</taxon>
        <taxon>Tracheophyta</taxon>
        <taxon>Spermatophyta</taxon>
        <taxon>Magnoliopsida</taxon>
        <taxon>eudicotyledons</taxon>
        <taxon>Gunneridae</taxon>
        <taxon>Pentapetalae</taxon>
        <taxon>rosids</taxon>
        <taxon>fabids</taxon>
        <taxon>Malpighiales</taxon>
        <taxon>Salicaceae</taxon>
        <taxon>Saliceae</taxon>
        <taxon>Salix</taxon>
    </lineage>
</organism>